<sequence>MKLRLRKKKEVSTIKSVLPECLNCGKPLAADDNFCSYCGQKNVEKLSFSSFLGQLISGFFNYDSRFWTTIVPLIFKPGKVSKDFIDGKRKRYVNPFQMYLHVSILFFLIFGWTSNFDEINFDPNINENDVAVIDSLLQQGVANLDEKEKVLVDSLLVENKMIRDSVKNEIIKKTSGGFNFSKMIVDTIYNIDRKNHQFDSISRSDKIEDFYSFLVNNPGKHQTETSLKKLGYPVNFWNSFYFEQATRIKKNVDLIENQNFAPLINKSISYFSIGLFIFLPLFALSLKLFYYRKHMNYMEHLVFVFHTQTVFFLLLLISTLVGLVSNYENFWIFMLLFLIYLFLALRKFYQQGVIKTFIKFVLLNWVYSTLAAFAVMIISVLAFMLD</sequence>
<feature type="transmembrane region" description="Helical" evidence="1">
    <location>
        <begin position="268"/>
        <end position="289"/>
    </location>
</feature>
<keyword evidence="3" id="KW-1185">Reference proteome</keyword>
<dbReference type="EMBL" id="JAVRHV010000007">
    <property type="protein sequence ID" value="MDT0554073.1"/>
    <property type="molecule type" value="Genomic_DNA"/>
</dbReference>
<dbReference type="InterPro" id="IPR022134">
    <property type="entry name" value="DUF3667"/>
</dbReference>
<protein>
    <submittedName>
        <fullName evidence="2">DUF3667 domain-containing protein</fullName>
    </submittedName>
</protein>
<evidence type="ECO:0000313" key="3">
    <source>
        <dbReference type="Proteomes" id="UP001252186"/>
    </source>
</evidence>
<organism evidence="2 3">
    <name type="scientific">Urechidicola vernalis</name>
    <dbReference type="NCBI Taxonomy" id="3075600"/>
    <lineage>
        <taxon>Bacteria</taxon>
        <taxon>Pseudomonadati</taxon>
        <taxon>Bacteroidota</taxon>
        <taxon>Flavobacteriia</taxon>
        <taxon>Flavobacteriales</taxon>
        <taxon>Flavobacteriaceae</taxon>
        <taxon>Urechidicola</taxon>
    </lineage>
</organism>
<feature type="transmembrane region" description="Helical" evidence="1">
    <location>
        <begin position="361"/>
        <end position="385"/>
    </location>
</feature>
<proteinExistence type="predicted"/>
<keyword evidence="1" id="KW-0472">Membrane</keyword>
<feature type="transmembrane region" description="Helical" evidence="1">
    <location>
        <begin position="98"/>
        <end position="116"/>
    </location>
</feature>
<evidence type="ECO:0000256" key="1">
    <source>
        <dbReference type="SAM" id="Phobius"/>
    </source>
</evidence>
<feature type="transmembrane region" description="Helical" evidence="1">
    <location>
        <begin position="330"/>
        <end position="349"/>
    </location>
</feature>
<keyword evidence="1" id="KW-1133">Transmembrane helix</keyword>
<name>A0ABU2Y794_9FLAO</name>
<gene>
    <name evidence="2" type="ORF">RM519_12505</name>
</gene>
<dbReference type="Pfam" id="PF12412">
    <property type="entry name" value="DUF3667"/>
    <property type="match status" value="1"/>
</dbReference>
<accession>A0ABU2Y794</accession>
<reference evidence="2 3" key="1">
    <citation type="submission" date="2023-09" db="EMBL/GenBank/DDBJ databases">
        <authorList>
            <person name="Rey-Velasco X."/>
        </authorList>
    </citation>
    <scope>NUCLEOTIDE SEQUENCE [LARGE SCALE GENOMIC DNA]</scope>
    <source>
        <strain evidence="2 3">P050</strain>
    </source>
</reference>
<comment type="caution">
    <text evidence="2">The sequence shown here is derived from an EMBL/GenBank/DDBJ whole genome shotgun (WGS) entry which is preliminary data.</text>
</comment>
<dbReference type="Proteomes" id="UP001252186">
    <property type="component" value="Unassembled WGS sequence"/>
</dbReference>
<dbReference type="RefSeq" id="WP_311594157.1">
    <property type="nucleotide sequence ID" value="NZ_JAVRHV010000007.1"/>
</dbReference>
<feature type="transmembrane region" description="Helical" evidence="1">
    <location>
        <begin position="301"/>
        <end position="324"/>
    </location>
</feature>
<keyword evidence="1" id="KW-0812">Transmembrane</keyword>
<evidence type="ECO:0000313" key="2">
    <source>
        <dbReference type="EMBL" id="MDT0554073.1"/>
    </source>
</evidence>